<name>K1S056_9ZZZZ</name>
<evidence type="ECO:0000256" key="1">
    <source>
        <dbReference type="SAM" id="Phobius"/>
    </source>
</evidence>
<dbReference type="EMBL" id="AJWZ01009543">
    <property type="protein sequence ID" value="EKC51013.1"/>
    <property type="molecule type" value="Genomic_DNA"/>
</dbReference>
<dbReference type="AlphaFoldDB" id="K1S056"/>
<gene>
    <name evidence="2" type="ORF">OBE_13820</name>
</gene>
<protein>
    <submittedName>
        <fullName evidence="2">Uncharacterized protein</fullName>
    </submittedName>
</protein>
<evidence type="ECO:0000313" key="2">
    <source>
        <dbReference type="EMBL" id="EKC51013.1"/>
    </source>
</evidence>
<keyword evidence="1" id="KW-1133">Transmembrane helix</keyword>
<feature type="non-terminal residue" evidence="2">
    <location>
        <position position="1"/>
    </location>
</feature>
<keyword evidence="1" id="KW-0812">Transmembrane</keyword>
<feature type="transmembrane region" description="Helical" evidence="1">
    <location>
        <begin position="12"/>
        <end position="30"/>
    </location>
</feature>
<organism evidence="2">
    <name type="scientific">human gut metagenome</name>
    <dbReference type="NCBI Taxonomy" id="408170"/>
    <lineage>
        <taxon>unclassified sequences</taxon>
        <taxon>metagenomes</taxon>
        <taxon>organismal metagenomes</taxon>
    </lineage>
</organism>
<proteinExistence type="predicted"/>
<reference evidence="2" key="1">
    <citation type="journal article" date="2013" name="Environ. Microbiol.">
        <title>Microbiota from the distal guts of lean and obese adolescents exhibit partial functional redundancy besides clear differences in community structure.</title>
        <authorList>
            <person name="Ferrer M."/>
            <person name="Ruiz A."/>
            <person name="Lanza F."/>
            <person name="Haange S.B."/>
            <person name="Oberbach A."/>
            <person name="Till H."/>
            <person name="Bargiela R."/>
            <person name="Campoy C."/>
            <person name="Segura M.T."/>
            <person name="Richter M."/>
            <person name="von Bergen M."/>
            <person name="Seifert J."/>
            <person name="Suarez A."/>
        </authorList>
    </citation>
    <scope>NUCLEOTIDE SEQUENCE</scope>
</reference>
<comment type="caution">
    <text evidence="2">The sequence shown here is derived from an EMBL/GenBank/DDBJ whole genome shotgun (WGS) entry which is preliminary data.</text>
</comment>
<keyword evidence="1" id="KW-0472">Membrane</keyword>
<accession>K1S056</accession>
<sequence length="31" mass="3473">VIKVFTGKAKDVSVLTYVLSLIFLLKFFIVA</sequence>